<sequence length="327" mass="34190">MDGFGWSTQQTPPGAASCPKDDALLAAFLGGASTTFELLHSAAAGISDDAYGHELPPSCQDDDILRRLLRCRDSVNSPLPSAVDVPSKAAILHNSAGSLRAPAPPIGQHDSSFAFFPNAGDAFSGHSTATGNISSGDSNTHDAEVASPPCIVPATRTTTGTEAMAQAKQEAIIYRAAAAAYSSSPAAAAGADPPLGPRRRRRNVRISSEPQTVAARLRREKVSERLRALRRLVPGGGSGKMDTASMLHQAACYLSFLKAQLARFQAMAAADGRASYSSNSSSMQRYDNPPESLGGGNIGNGGAVLSFRRDDSVDGYVRGNNWNMQSL</sequence>
<dbReference type="Proteomes" id="UP000008810">
    <property type="component" value="Chromosome 2"/>
</dbReference>
<dbReference type="PANTHER" id="PTHR45914">
    <property type="entry name" value="TRANSCRIPTION FACTOR HEC3-RELATED"/>
    <property type="match status" value="1"/>
</dbReference>
<dbReference type="OrthoDB" id="2017571at2759"/>
<name>I1HH13_BRADI</name>
<keyword evidence="5" id="KW-0539">Nucleus</keyword>
<evidence type="ECO:0000256" key="3">
    <source>
        <dbReference type="ARBA" id="ARBA00023015"/>
    </source>
</evidence>
<dbReference type="InterPro" id="IPR011598">
    <property type="entry name" value="bHLH_dom"/>
</dbReference>
<keyword evidence="4" id="KW-0804">Transcription</keyword>
<dbReference type="EnsemblPlants" id="KQK05129">
    <property type="protein sequence ID" value="KQK05129"/>
    <property type="gene ID" value="BRADI_2g18200v3"/>
</dbReference>
<keyword evidence="10" id="KW-1185">Reference proteome</keyword>
<dbReference type="RefSeq" id="XP_014754355.1">
    <property type="nucleotide sequence ID" value="XM_014898869.2"/>
</dbReference>
<evidence type="ECO:0000256" key="2">
    <source>
        <dbReference type="ARBA" id="ARBA00005510"/>
    </source>
</evidence>
<dbReference type="GO" id="GO:0005634">
    <property type="term" value="C:nucleus"/>
    <property type="evidence" value="ECO:0007669"/>
    <property type="project" value="UniProtKB-SubCell"/>
</dbReference>
<dbReference type="InterPro" id="IPR045843">
    <property type="entry name" value="IND-like"/>
</dbReference>
<dbReference type="EMBL" id="CM000881">
    <property type="protein sequence ID" value="KQK05129.1"/>
    <property type="molecule type" value="Genomic_DNA"/>
</dbReference>
<accession>I1HH13</accession>
<feature type="region of interest" description="Disordered" evidence="6">
    <location>
        <begin position="275"/>
        <end position="298"/>
    </location>
</feature>
<dbReference type="HOGENOM" id="CLU_053770_0_0_1"/>
<dbReference type="KEGG" id="bdi:106866126"/>
<feature type="domain" description="BHLH" evidence="7">
    <location>
        <begin position="206"/>
        <end position="257"/>
    </location>
</feature>
<dbReference type="eggNOG" id="ENOG502QR69">
    <property type="taxonomic scope" value="Eukaryota"/>
</dbReference>
<dbReference type="Gene3D" id="4.10.280.10">
    <property type="entry name" value="Helix-loop-helix DNA-binding domain"/>
    <property type="match status" value="1"/>
</dbReference>
<dbReference type="STRING" id="15368.I1HH13"/>
<proteinExistence type="inferred from homology"/>
<organism evidence="8">
    <name type="scientific">Brachypodium distachyon</name>
    <name type="common">Purple false brome</name>
    <name type="synonym">Trachynia distachya</name>
    <dbReference type="NCBI Taxonomy" id="15368"/>
    <lineage>
        <taxon>Eukaryota</taxon>
        <taxon>Viridiplantae</taxon>
        <taxon>Streptophyta</taxon>
        <taxon>Embryophyta</taxon>
        <taxon>Tracheophyta</taxon>
        <taxon>Spermatophyta</taxon>
        <taxon>Magnoliopsida</taxon>
        <taxon>Liliopsida</taxon>
        <taxon>Poales</taxon>
        <taxon>Poaceae</taxon>
        <taxon>BOP clade</taxon>
        <taxon>Pooideae</taxon>
        <taxon>Stipodae</taxon>
        <taxon>Brachypodieae</taxon>
        <taxon>Brachypodium</taxon>
    </lineage>
</organism>
<feature type="region of interest" description="Disordered" evidence="6">
    <location>
        <begin position="127"/>
        <end position="146"/>
    </location>
</feature>
<dbReference type="Pfam" id="PF00010">
    <property type="entry name" value="HLH"/>
    <property type="match status" value="1"/>
</dbReference>
<comment type="subcellular location">
    <subcellularLocation>
        <location evidence="1">Nucleus</location>
    </subcellularLocation>
</comment>
<dbReference type="OMA" id="TNGNKMP"/>
<protein>
    <recommendedName>
        <fullName evidence="7">BHLH domain-containing protein</fullName>
    </recommendedName>
</protein>
<evidence type="ECO:0000256" key="6">
    <source>
        <dbReference type="SAM" id="MobiDB-lite"/>
    </source>
</evidence>
<reference evidence="8 9" key="1">
    <citation type="journal article" date="2010" name="Nature">
        <title>Genome sequencing and analysis of the model grass Brachypodium distachyon.</title>
        <authorList>
            <consortium name="International Brachypodium Initiative"/>
        </authorList>
    </citation>
    <scope>NUCLEOTIDE SEQUENCE [LARGE SCALE GENOMIC DNA]</scope>
    <source>
        <strain evidence="8">Bd21</strain>
        <strain evidence="9">cv. Bd21</strain>
    </source>
</reference>
<dbReference type="GO" id="GO:0003700">
    <property type="term" value="F:DNA-binding transcription factor activity"/>
    <property type="evidence" value="ECO:0007669"/>
    <property type="project" value="InterPro"/>
</dbReference>
<evidence type="ECO:0000313" key="10">
    <source>
        <dbReference type="Proteomes" id="UP000008810"/>
    </source>
</evidence>
<evidence type="ECO:0000256" key="4">
    <source>
        <dbReference type="ARBA" id="ARBA00023163"/>
    </source>
</evidence>
<evidence type="ECO:0000259" key="7">
    <source>
        <dbReference type="PROSITE" id="PS50888"/>
    </source>
</evidence>
<comment type="similarity">
    <text evidence="2">Belongs to the bHLH protein family.</text>
</comment>
<keyword evidence="3" id="KW-0805">Transcription regulation</keyword>
<evidence type="ECO:0000256" key="1">
    <source>
        <dbReference type="ARBA" id="ARBA00004123"/>
    </source>
</evidence>
<dbReference type="GO" id="GO:0046983">
    <property type="term" value="F:protein dimerization activity"/>
    <property type="evidence" value="ECO:0007669"/>
    <property type="project" value="InterPro"/>
</dbReference>
<dbReference type="SUPFAM" id="SSF47459">
    <property type="entry name" value="HLH, helix-loop-helix DNA-binding domain"/>
    <property type="match status" value="1"/>
</dbReference>
<reference evidence="8" key="2">
    <citation type="submission" date="2017-06" db="EMBL/GenBank/DDBJ databases">
        <title>WGS assembly of Brachypodium distachyon.</title>
        <authorList>
            <consortium name="The International Brachypodium Initiative"/>
            <person name="Lucas S."/>
            <person name="Harmon-Smith M."/>
            <person name="Lail K."/>
            <person name="Tice H."/>
            <person name="Grimwood J."/>
            <person name="Bruce D."/>
            <person name="Barry K."/>
            <person name="Shu S."/>
            <person name="Lindquist E."/>
            <person name="Wang M."/>
            <person name="Pitluck S."/>
            <person name="Vogel J.P."/>
            <person name="Garvin D.F."/>
            <person name="Mockler T.C."/>
            <person name="Schmutz J."/>
            <person name="Rokhsar D."/>
            <person name="Bevan M.W."/>
        </authorList>
    </citation>
    <scope>NUCLEOTIDE SEQUENCE</scope>
    <source>
        <strain evidence="8">Bd21</strain>
    </source>
</reference>
<feature type="compositionally biased region" description="Polar residues" evidence="6">
    <location>
        <begin position="127"/>
        <end position="138"/>
    </location>
</feature>
<dbReference type="GeneID" id="106866126"/>
<gene>
    <name evidence="9" type="primary">LOC106866126</name>
    <name evidence="8" type="ORF">BRADI_2g18200v3</name>
</gene>
<evidence type="ECO:0000256" key="5">
    <source>
        <dbReference type="ARBA" id="ARBA00023242"/>
    </source>
</evidence>
<feature type="region of interest" description="Disordered" evidence="6">
    <location>
        <begin position="185"/>
        <end position="211"/>
    </location>
</feature>
<reference evidence="9" key="3">
    <citation type="submission" date="2018-08" db="UniProtKB">
        <authorList>
            <consortium name="EnsemblPlants"/>
        </authorList>
    </citation>
    <scope>IDENTIFICATION</scope>
    <source>
        <strain evidence="9">cv. Bd21</strain>
    </source>
</reference>
<dbReference type="AlphaFoldDB" id="I1HH13"/>
<dbReference type="PROSITE" id="PS50888">
    <property type="entry name" value="BHLH"/>
    <property type="match status" value="1"/>
</dbReference>
<dbReference type="InterPro" id="IPR036638">
    <property type="entry name" value="HLH_DNA-bd_sf"/>
</dbReference>
<dbReference type="PANTHER" id="PTHR45914:SF61">
    <property type="entry name" value="OS01G0566800 PROTEIN"/>
    <property type="match status" value="1"/>
</dbReference>
<evidence type="ECO:0000313" key="9">
    <source>
        <dbReference type="EnsemblPlants" id="KQK05129"/>
    </source>
</evidence>
<dbReference type="SMART" id="SM00353">
    <property type="entry name" value="HLH"/>
    <property type="match status" value="1"/>
</dbReference>
<evidence type="ECO:0000313" key="8">
    <source>
        <dbReference type="EMBL" id="KQK05129.1"/>
    </source>
</evidence>
<dbReference type="Gramene" id="KQK05129">
    <property type="protein sequence ID" value="KQK05129"/>
    <property type="gene ID" value="BRADI_2g18200v3"/>
</dbReference>